<dbReference type="InterPro" id="IPR027417">
    <property type="entry name" value="P-loop_NTPase"/>
</dbReference>
<dbReference type="EMBL" id="LQYN01000009">
    <property type="protein sequence ID" value="KYD11098.1"/>
    <property type="molecule type" value="Genomic_DNA"/>
</dbReference>
<gene>
    <name evidence="5" type="ORF">B4102_2282</name>
</gene>
<dbReference type="Pfam" id="PF01580">
    <property type="entry name" value="FtsK_SpoIIIE"/>
    <property type="match status" value="1"/>
</dbReference>
<dbReference type="Gene3D" id="3.40.50.300">
    <property type="entry name" value="P-loop containing nucleotide triphosphate hydrolases"/>
    <property type="match status" value="1"/>
</dbReference>
<accession>A0A150LFJ4</accession>
<dbReference type="Proteomes" id="UP000075666">
    <property type="component" value="Unassembled WGS sequence"/>
</dbReference>
<protein>
    <recommendedName>
        <fullName evidence="4">FtsK domain-containing protein</fullName>
    </recommendedName>
</protein>
<evidence type="ECO:0000313" key="5">
    <source>
        <dbReference type="EMBL" id="KYD11098.1"/>
    </source>
</evidence>
<dbReference type="STRING" id="46224.B4102_2282"/>
<dbReference type="PANTHER" id="PTHR22683">
    <property type="entry name" value="SPORULATION PROTEIN RELATED"/>
    <property type="match status" value="1"/>
</dbReference>
<evidence type="ECO:0000313" key="6">
    <source>
        <dbReference type="Proteomes" id="UP000075666"/>
    </source>
</evidence>
<organism evidence="5 6">
    <name type="scientific">Heyndrickxia sporothermodurans</name>
    <dbReference type="NCBI Taxonomy" id="46224"/>
    <lineage>
        <taxon>Bacteria</taxon>
        <taxon>Bacillati</taxon>
        <taxon>Bacillota</taxon>
        <taxon>Bacilli</taxon>
        <taxon>Bacillales</taxon>
        <taxon>Bacillaceae</taxon>
        <taxon>Heyndrickxia</taxon>
    </lineage>
</organism>
<name>A0A150LFJ4_9BACI</name>
<keyword evidence="2 3" id="KW-0067">ATP-binding</keyword>
<dbReference type="InterPro" id="IPR050206">
    <property type="entry name" value="FtsK/SpoIIIE/SftA"/>
</dbReference>
<dbReference type="RefSeq" id="WP_066226597.1">
    <property type="nucleotide sequence ID" value="NZ_LQYN01000009.1"/>
</dbReference>
<dbReference type="SUPFAM" id="SSF52540">
    <property type="entry name" value="P-loop containing nucleoside triphosphate hydrolases"/>
    <property type="match status" value="1"/>
</dbReference>
<feature type="binding site" evidence="3">
    <location>
        <begin position="186"/>
        <end position="193"/>
    </location>
    <ligand>
        <name>ATP</name>
        <dbReference type="ChEBI" id="CHEBI:30616"/>
    </ligand>
</feature>
<dbReference type="OrthoDB" id="2511091at2"/>
<dbReference type="AlphaFoldDB" id="A0A150LFJ4"/>
<keyword evidence="6" id="KW-1185">Reference proteome</keyword>
<evidence type="ECO:0000256" key="3">
    <source>
        <dbReference type="PROSITE-ProRule" id="PRU00289"/>
    </source>
</evidence>
<feature type="domain" description="FtsK" evidence="4">
    <location>
        <begin position="168"/>
        <end position="371"/>
    </location>
</feature>
<sequence length="446" mass="50311">MIFETITTTLMGSLALKAYFSKNAAGNDSKKLNKIFTLSGLNVKDGNQTLTTQLVKKKNYDWGTEYRYRIPLGRSFEDYAAKQKTIEAGINTRTVKLQLKDFRELKIDKNIIANIRELYTKKLTDKKEIELSYDGMLIIRVYNESLPKEVELEEGKGWKVPFGITREKNKMIYHDFEKIPHLVLGGATRYGKSNLINCIIASLIRQQPNNVKFHLIDLKGGVELCDYQNVKQTVSIAYEPEEALEVLKNAYEIMRSKQEVLRKAGKKKVQDAGINERHFVIIDEVGELNPDEAVDKKDIKDSDGNYIKKSEKTIKLECQKYMSQIARLGAGLGFRQILATQYGTGDVIPRQCKQNSDAKLCFRVQSGTASRVVLDGEGAEQLPEIKGRAIYQMADKRVIVQTPLITEGIIKETTELYIIDKGGASIGSTHTKARKNIAVIEKTGLS</sequence>
<dbReference type="GO" id="GO:0005524">
    <property type="term" value="F:ATP binding"/>
    <property type="evidence" value="ECO:0007669"/>
    <property type="project" value="UniProtKB-UniRule"/>
</dbReference>
<reference evidence="5 6" key="1">
    <citation type="submission" date="2016-01" db="EMBL/GenBank/DDBJ databases">
        <title>Genome Sequences of Twelve Sporeforming Bacillus Species Isolated from Foods.</title>
        <authorList>
            <person name="Berendsen E.M."/>
            <person name="Wells-Bennik M.H."/>
            <person name="Krawcyk A.O."/>
            <person name="De Jong A."/>
            <person name="Holsappel S."/>
            <person name="Eijlander R.T."/>
            <person name="Kuipers O.P."/>
        </authorList>
    </citation>
    <scope>NUCLEOTIDE SEQUENCE [LARGE SCALE GENOMIC DNA]</scope>
    <source>
        <strain evidence="5 6">B4102</strain>
    </source>
</reference>
<evidence type="ECO:0000256" key="1">
    <source>
        <dbReference type="ARBA" id="ARBA00022741"/>
    </source>
</evidence>
<dbReference type="GO" id="GO:0003677">
    <property type="term" value="F:DNA binding"/>
    <property type="evidence" value="ECO:0007669"/>
    <property type="project" value="InterPro"/>
</dbReference>
<dbReference type="PATRIC" id="fig|46224.3.peg.234"/>
<dbReference type="PROSITE" id="PS50901">
    <property type="entry name" value="FTSK"/>
    <property type="match status" value="1"/>
</dbReference>
<evidence type="ECO:0000259" key="4">
    <source>
        <dbReference type="PROSITE" id="PS50901"/>
    </source>
</evidence>
<keyword evidence="1 3" id="KW-0547">Nucleotide-binding</keyword>
<proteinExistence type="predicted"/>
<dbReference type="PANTHER" id="PTHR22683:SF1">
    <property type="entry name" value="TYPE VII SECRETION SYSTEM PROTEIN ESSC"/>
    <property type="match status" value="1"/>
</dbReference>
<evidence type="ECO:0000256" key="2">
    <source>
        <dbReference type="ARBA" id="ARBA00022840"/>
    </source>
</evidence>
<dbReference type="InterPro" id="IPR002543">
    <property type="entry name" value="FtsK_dom"/>
</dbReference>
<comment type="caution">
    <text evidence="5">The sequence shown here is derived from an EMBL/GenBank/DDBJ whole genome shotgun (WGS) entry which is preliminary data.</text>
</comment>